<accession>A0AAN9W3L1</accession>
<evidence type="ECO:0000313" key="3">
    <source>
        <dbReference type="Proteomes" id="UP001378592"/>
    </source>
</evidence>
<evidence type="ECO:0000313" key="2">
    <source>
        <dbReference type="EMBL" id="KAK7872812.1"/>
    </source>
</evidence>
<keyword evidence="3" id="KW-1185">Reference proteome</keyword>
<organism evidence="2 3">
    <name type="scientific">Gryllus longicercus</name>
    <dbReference type="NCBI Taxonomy" id="2509291"/>
    <lineage>
        <taxon>Eukaryota</taxon>
        <taxon>Metazoa</taxon>
        <taxon>Ecdysozoa</taxon>
        <taxon>Arthropoda</taxon>
        <taxon>Hexapoda</taxon>
        <taxon>Insecta</taxon>
        <taxon>Pterygota</taxon>
        <taxon>Neoptera</taxon>
        <taxon>Polyneoptera</taxon>
        <taxon>Orthoptera</taxon>
        <taxon>Ensifera</taxon>
        <taxon>Gryllidea</taxon>
        <taxon>Grylloidea</taxon>
        <taxon>Gryllidae</taxon>
        <taxon>Gryllinae</taxon>
        <taxon>Gryllus</taxon>
    </lineage>
</organism>
<evidence type="ECO:0000256" key="1">
    <source>
        <dbReference type="SAM" id="MobiDB-lite"/>
    </source>
</evidence>
<feature type="region of interest" description="Disordered" evidence="1">
    <location>
        <begin position="137"/>
        <end position="161"/>
    </location>
</feature>
<protein>
    <submittedName>
        <fullName evidence="2">Uncharacterized protein</fullName>
    </submittedName>
</protein>
<reference evidence="2 3" key="1">
    <citation type="submission" date="2024-03" db="EMBL/GenBank/DDBJ databases">
        <title>The genome assembly and annotation of the cricket Gryllus longicercus Weissman &amp; Gray.</title>
        <authorList>
            <person name="Szrajer S."/>
            <person name="Gray D."/>
            <person name="Ylla G."/>
        </authorList>
    </citation>
    <scope>NUCLEOTIDE SEQUENCE [LARGE SCALE GENOMIC DNA]</scope>
    <source>
        <strain evidence="2">DAG 2021-001</strain>
        <tissue evidence="2">Whole body minus gut</tissue>
    </source>
</reference>
<name>A0AAN9W3L1_9ORTH</name>
<gene>
    <name evidence="2" type="ORF">R5R35_011930</name>
</gene>
<dbReference type="AlphaFoldDB" id="A0AAN9W3L1"/>
<dbReference type="EMBL" id="JAZDUA010000020">
    <property type="protein sequence ID" value="KAK7872812.1"/>
    <property type="molecule type" value="Genomic_DNA"/>
</dbReference>
<proteinExistence type="predicted"/>
<sequence>MLPPSPVANVPARRSHINAGLACEGETGCGRRLHIHAAAPISRRGLQPVPPPLPDAHSRHPLADGVFVPAFPSRRLRESEKMTHIDCLFPGSPVEFPGGTRITAPRSSHNPYNLVTAGRISARGGWRAVARGFRCPGHGEEEAGFDPRPRPRADTPWRRKR</sequence>
<comment type="caution">
    <text evidence="2">The sequence shown here is derived from an EMBL/GenBank/DDBJ whole genome shotgun (WGS) entry which is preliminary data.</text>
</comment>
<dbReference type="Proteomes" id="UP001378592">
    <property type="component" value="Unassembled WGS sequence"/>
</dbReference>